<organism evidence="3 4">
    <name type="scientific">Linum trigynum</name>
    <dbReference type="NCBI Taxonomy" id="586398"/>
    <lineage>
        <taxon>Eukaryota</taxon>
        <taxon>Viridiplantae</taxon>
        <taxon>Streptophyta</taxon>
        <taxon>Embryophyta</taxon>
        <taxon>Tracheophyta</taxon>
        <taxon>Spermatophyta</taxon>
        <taxon>Magnoliopsida</taxon>
        <taxon>eudicotyledons</taxon>
        <taxon>Gunneridae</taxon>
        <taxon>Pentapetalae</taxon>
        <taxon>rosids</taxon>
        <taxon>fabids</taxon>
        <taxon>Malpighiales</taxon>
        <taxon>Linaceae</taxon>
        <taxon>Linum</taxon>
    </lineage>
</organism>
<proteinExistence type="predicted"/>
<reference evidence="3 4" key="1">
    <citation type="submission" date="2024-04" db="EMBL/GenBank/DDBJ databases">
        <authorList>
            <person name="Fracassetti M."/>
        </authorList>
    </citation>
    <scope>NUCLEOTIDE SEQUENCE [LARGE SCALE GENOMIC DNA]</scope>
</reference>
<feature type="compositionally biased region" description="Polar residues" evidence="1">
    <location>
        <begin position="559"/>
        <end position="568"/>
    </location>
</feature>
<dbReference type="PANTHER" id="PTHR28535">
    <property type="entry name" value="ZINC FINGER GRF-TYPE CONTAINING 1"/>
    <property type="match status" value="1"/>
</dbReference>
<dbReference type="GO" id="GO:0005634">
    <property type="term" value="C:nucleus"/>
    <property type="evidence" value="ECO:0007669"/>
    <property type="project" value="TreeGrafter"/>
</dbReference>
<dbReference type="Pfam" id="PF10382">
    <property type="entry name" value="ZGRF1-like_N"/>
    <property type="match status" value="3"/>
</dbReference>
<dbReference type="AlphaFoldDB" id="A0AAV2ELM8"/>
<evidence type="ECO:0000256" key="1">
    <source>
        <dbReference type="SAM" id="MobiDB-lite"/>
    </source>
</evidence>
<feature type="region of interest" description="Disordered" evidence="1">
    <location>
        <begin position="399"/>
        <end position="434"/>
    </location>
</feature>
<accession>A0AAV2ELM8</accession>
<feature type="domain" description="5'-3' DNA helicase ZGRF1-like N-terminal" evidence="2">
    <location>
        <begin position="303"/>
        <end position="378"/>
    </location>
</feature>
<protein>
    <recommendedName>
        <fullName evidence="2">5'-3' DNA helicase ZGRF1-like N-terminal domain-containing protein</fullName>
    </recommendedName>
</protein>
<feature type="region of interest" description="Disordered" evidence="1">
    <location>
        <begin position="78"/>
        <end position="106"/>
    </location>
</feature>
<evidence type="ECO:0000313" key="3">
    <source>
        <dbReference type="EMBL" id="CAL1386563.1"/>
    </source>
</evidence>
<keyword evidence="4" id="KW-1185">Reference proteome</keyword>
<dbReference type="InterPro" id="IPR052800">
    <property type="entry name" value="DNA_Repair_Helicase_ZGRF1"/>
</dbReference>
<dbReference type="GO" id="GO:0006302">
    <property type="term" value="P:double-strand break repair"/>
    <property type="evidence" value="ECO:0007669"/>
    <property type="project" value="TreeGrafter"/>
</dbReference>
<dbReference type="Proteomes" id="UP001497516">
    <property type="component" value="Chromosome 5"/>
</dbReference>
<evidence type="ECO:0000259" key="2">
    <source>
        <dbReference type="Pfam" id="PF10382"/>
    </source>
</evidence>
<evidence type="ECO:0000313" key="4">
    <source>
        <dbReference type="Proteomes" id="UP001497516"/>
    </source>
</evidence>
<dbReference type="PANTHER" id="PTHR28535:SF1">
    <property type="entry name" value="PROTEIN ZGRF1"/>
    <property type="match status" value="1"/>
</dbReference>
<dbReference type="GO" id="GO:0035861">
    <property type="term" value="C:site of double-strand break"/>
    <property type="evidence" value="ECO:0007669"/>
    <property type="project" value="TreeGrafter"/>
</dbReference>
<feature type="region of interest" description="Disordered" evidence="1">
    <location>
        <begin position="515"/>
        <end position="599"/>
    </location>
</feature>
<gene>
    <name evidence="3" type="ORF">LTRI10_LOCUS27602</name>
</gene>
<dbReference type="InterPro" id="IPR018838">
    <property type="entry name" value="ZGRF1-like_N"/>
</dbReference>
<feature type="domain" description="5'-3' DNA helicase ZGRF1-like N-terminal" evidence="2">
    <location>
        <begin position="163"/>
        <end position="240"/>
    </location>
</feature>
<dbReference type="EMBL" id="OZ034818">
    <property type="protein sequence ID" value="CAL1386563.1"/>
    <property type="molecule type" value="Genomic_DNA"/>
</dbReference>
<feature type="compositionally biased region" description="Basic and acidic residues" evidence="1">
    <location>
        <begin position="534"/>
        <end position="554"/>
    </location>
</feature>
<name>A0AAV2ELM8_9ROSI</name>
<sequence>MEASERKKNRWSVTYTKHVKQKRKVYQDGFLDHFIITNKVMLFDEFEKLLECRVLKDEEVVSCGESLTFNSYLVDVGDPEGHSMPAPERDKKMPQRGPSVGTRQKFRSPSINYGKENIVEKNKILRNDLSPSQKIIREFKKNELQKYEAPKSGKDTDKLGAAEWQVLYTTQVTKKAKTYHDGFLRVANCGYFQKQVMLYDVSRNLLTSRFLKKDEAVASGRSISMDGHLIEIGEAEKDRSHSVDIHDGQGDDYYVNGKIKVLPGRQSCSKSCPIVIEDIEASDPHKPEQVLTGGNITTHTKTEWQVMYTSQMTQKAKKYHDGFLKLENHGNFGRQIKLYDVSWNILSSRHLKKDERICSGESISFGGYLVDVGELEADNQVLPGVNNENCPKEIRKPDRVNHASLGSYKSTLKGGSHGNDLPRQDCSSPSKSGRTKFVDIVPTKQPLRDAWQILSVLKKPLQKSAAAECINHDQIARVSSIEALQASTAGDSVLFPVHGTSENLANKDLSKITNDFEGRKQNTSRYSRIPGDAEADHSSQHNLDNMETRTKCRGEGLGSHTTSSATTFTREDPRSDGGSSSSEQRNRIIEELPSFDLGF</sequence>
<feature type="domain" description="5'-3' DNA helicase ZGRF1-like N-terminal" evidence="2">
    <location>
        <begin position="10"/>
        <end position="81"/>
    </location>
</feature>